<feature type="short sequence motif" description="GXSXG" evidence="4">
    <location>
        <begin position="49"/>
        <end position="53"/>
    </location>
</feature>
<dbReference type="Gene3D" id="3.40.1090.10">
    <property type="entry name" value="Cytosolic phospholipase A2 catalytic domain"/>
    <property type="match status" value="2"/>
</dbReference>
<accession>A0A6I3KZI4</accession>
<evidence type="ECO:0000259" key="6">
    <source>
        <dbReference type="PROSITE" id="PS51635"/>
    </source>
</evidence>
<dbReference type="RefSeq" id="WP_154789484.1">
    <property type="nucleotide sequence ID" value="NZ_WMBB01000009.1"/>
</dbReference>
<dbReference type="Proteomes" id="UP000432464">
    <property type="component" value="Unassembled WGS sequence"/>
</dbReference>
<evidence type="ECO:0000256" key="4">
    <source>
        <dbReference type="PROSITE-ProRule" id="PRU01161"/>
    </source>
</evidence>
<keyword evidence="2 4" id="KW-0442">Lipid degradation</keyword>
<evidence type="ECO:0000256" key="2">
    <source>
        <dbReference type="ARBA" id="ARBA00022963"/>
    </source>
</evidence>
<dbReference type="InterPro" id="IPR016035">
    <property type="entry name" value="Acyl_Trfase/lysoPLipase"/>
</dbReference>
<feature type="short sequence motif" description="DGA/G" evidence="4">
    <location>
        <begin position="190"/>
        <end position="192"/>
    </location>
</feature>
<comment type="caution">
    <text evidence="7">The sequence shown here is derived from an EMBL/GenBank/DDBJ whole genome shotgun (WGS) entry which is preliminary data.</text>
</comment>
<dbReference type="AlphaFoldDB" id="A0A6I3KZI4"/>
<feature type="active site" description="Nucleophile" evidence="4">
    <location>
        <position position="51"/>
    </location>
</feature>
<evidence type="ECO:0000313" key="8">
    <source>
        <dbReference type="Proteomes" id="UP000432464"/>
    </source>
</evidence>
<keyword evidence="5" id="KW-1133">Transmembrane helix</keyword>
<keyword evidence="5" id="KW-0812">Transmembrane</keyword>
<dbReference type="Pfam" id="PF01734">
    <property type="entry name" value="Patatin"/>
    <property type="match status" value="1"/>
</dbReference>
<evidence type="ECO:0000256" key="5">
    <source>
        <dbReference type="SAM" id="Phobius"/>
    </source>
</evidence>
<feature type="active site" description="Proton acceptor" evidence="4">
    <location>
        <position position="190"/>
    </location>
</feature>
<reference evidence="7 8" key="1">
    <citation type="submission" date="2019-11" db="EMBL/GenBank/DDBJ databases">
        <title>Nocardia sp. nov. CT2-14 isolated from soil.</title>
        <authorList>
            <person name="Kanchanasin P."/>
            <person name="Tanasupawat S."/>
            <person name="Yuki M."/>
            <person name="Kudo T."/>
        </authorList>
    </citation>
    <scope>NUCLEOTIDE SEQUENCE [LARGE SCALE GENOMIC DNA]</scope>
    <source>
        <strain evidence="7 8">CT2-14</strain>
    </source>
</reference>
<dbReference type="InterPro" id="IPR002641">
    <property type="entry name" value="PNPLA_dom"/>
</dbReference>
<dbReference type="EMBL" id="WMBB01000009">
    <property type="protein sequence ID" value="MTE15037.1"/>
    <property type="molecule type" value="Genomic_DNA"/>
</dbReference>
<dbReference type="PROSITE" id="PS51635">
    <property type="entry name" value="PNPLA"/>
    <property type="match status" value="1"/>
</dbReference>
<proteinExistence type="predicted"/>
<dbReference type="SUPFAM" id="SSF52151">
    <property type="entry name" value="FabD/lysophospholipase-like"/>
    <property type="match status" value="1"/>
</dbReference>
<dbReference type="GO" id="GO:0016787">
    <property type="term" value="F:hydrolase activity"/>
    <property type="evidence" value="ECO:0007669"/>
    <property type="project" value="UniProtKB-UniRule"/>
</dbReference>
<dbReference type="InterPro" id="IPR050301">
    <property type="entry name" value="NTE"/>
</dbReference>
<evidence type="ECO:0000256" key="3">
    <source>
        <dbReference type="ARBA" id="ARBA00023098"/>
    </source>
</evidence>
<organism evidence="7 8">
    <name type="scientific">Nocardia aurantiaca</name>
    <dbReference type="NCBI Taxonomy" id="2675850"/>
    <lineage>
        <taxon>Bacteria</taxon>
        <taxon>Bacillati</taxon>
        <taxon>Actinomycetota</taxon>
        <taxon>Actinomycetes</taxon>
        <taxon>Mycobacteriales</taxon>
        <taxon>Nocardiaceae</taxon>
        <taxon>Nocardia</taxon>
    </lineage>
</organism>
<keyword evidence="1 4" id="KW-0378">Hydrolase</keyword>
<dbReference type="PANTHER" id="PTHR14226:SF57">
    <property type="entry name" value="BLR7027 PROTEIN"/>
    <property type="match status" value="1"/>
</dbReference>
<feature type="transmembrane region" description="Helical" evidence="5">
    <location>
        <begin position="12"/>
        <end position="34"/>
    </location>
</feature>
<gene>
    <name evidence="7" type="ORF">GLP40_19950</name>
</gene>
<sequence length="280" mass="28613">MPATVPPNGTRHALVLGGGGAVGIVWMAGLTLGLRDAGIDLGRADRIVGTSAGAVVGANIAAGVDPGTMLVTPSPNSEAPPIDASGLMEILAMRPEPGESLADQRRRVGARALEMNVGDPADHLARMGRLLGVTEWPDRDLIVTAVDVTTGELEPWTRDGRATLLEAIASSTSVPGVFPPIPIGGTYYIDGGMRSPINADLAAGADLILVLEPLAHMFPHAPSDSELGGATAIFVTPDADALAVFGPDVFDRSALEPAFAAGVRQAAEAATRLKGVWPGA</sequence>
<feature type="short sequence motif" description="GXGXXG" evidence="4">
    <location>
        <begin position="18"/>
        <end position="23"/>
    </location>
</feature>
<keyword evidence="8" id="KW-1185">Reference proteome</keyword>
<evidence type="ECO:0000313" key="7">
    <source>
        <dbReference type="EMBL" id="MTE15037.1"/>
    </source>
</evidence>
<evidence type="ECO:0000256" key="1">
    <source>
        <dbReference type="ARBA" id="ARBA00022801"/>
    </source>
</evidence>
<name>A0A6I3KZI4_9NOCA</name>
<protein>
    <submittedName>
        <fullName evidence="7">Patatin-like phospholipase family protein</fullName>
    </submittedName>
</protein>
<keyword evidence="5" id="KW-0472">Membrane</keyword>
<keyword evidence="3 4" id="KW-0443">Lipid metabolism</keyword>
<dbReference type="GO" id="GO:0016042">
    <property type="term" value="P:lipid catabolic process"/>
    <property type="evidence" value="ECO:0007669"/>
    <property type="project" value="UniProtKB-UniRule"/>
</dbReference>
<feature type="domain" description="PNPLA" evidence="6">
    <location>
        <begin position="14"/>
        <end position="203"/>
    </location>
</feature>
<dbReference type="PANTHER" id="PTHR14226">
    <property type="entry name" value="NEUROPATHY TARGET ESTERASE/SWISS CHEESE D.MELANOGASTER"/>
    <property type="match status" value="1"/>
</dbReference>